<protein>
    <submittedName>
        <fullName evidence="1">Uncharacterized protein</fullName>
    </submittedName>
</protein>
<dbReference type="Proteomes" id="UP001157046">
    <property type="component" value="Unassembled WGS sequence"/>
</dbReference>
<accession>A0ABQ6J5R0</accession>
<proteinExistence type="predicted"/>
<organism evidence="1 2">
    <name type="scientific">Shewanella glacialipiscicola</name>
    <dbReference type="NCBI Taxonomy" id="614069"/>
    <lineage>
        <taxon>Bacteria</taxon>
        <taxon>Pseudomonadati</taxon>
        <taxon>Pseudomonadota</taxon>
        <taxon>Gammaproteobacteria</taxon>
        <taxon>Alteromonadales</taxon>
        <taxon>Shewanellaceae</taxon>
        <taxon>Shewanella</taxon>
    </lineage>
</organism>
<evidence type="ECO:0000313" key="2">
    <source>
        <dbReference type="Proteomes" id="UP001157046"/>
    </source>
</evidence>
<keyword evidence="2" id="KW-1185">Reference proteome</keyword>
<dbReference type="EMBL" id="BSUY01000001">
    <property type="protein sequence ID" value="GMA83471.1"/>
    <property type="molecule type" value="Genomic_DNA"/>
</dbReference>
<sequence length="60" mass="6657">MLKSVEENRVTQTGRLRSFRGKGRMKIGDFRAYEREAGTAELGALHGCKADPSEALAIFE</sequence>
<comment type="caution">
    <text evidence="1">The sequence shown here is derived from an EMBL/GenBank/DDBJ whole genome shotgun (WGS) entry which is preliminary data.</text>
</comment>
<reference evidence="2" key="1">
    <citation type="journal article" date="2019" name="Int. J. Syst. Evol. Microbiol.">
        <title>The Global Catalogue of Microorganisms (GCM) 10K type strain sequencing project: providing services to taxonomists for standard genome sequencing and annotation.</title>
        <authorList>
            <consortium name="The Broad Institute Genomics Platform"/>
            <consortium name="The Broad Institute Genome Sequencing Center for Infectious Disease"/>
            <person name="Wu L."/>
            <person name="Ma J."/>
        </authorList>
    </citation>
    <scope>NUCLEOTIDE SEQUENCE [LARGE SCALE GENOMIC DNA]</scope>
    <source>
        <strain evidence="2">NBRC 102030</strain>
    </source>
</reference>
<gene>
    <name evidence="1" type="ORF">GCM10025855_30040</name>
</gene>
<evidence type="ECO:0000313" key="1">
    <source>
        <dbReference type="EMBL" id="GMA83471.1"/>
    </source>
</evidence>
<name>A0ABQ6J5R0_9GAMM</name>